<evidence type="ECO:0000313" key="2">
    <source>
        <dbReference type="EMBL" id="NYJ03930.1"/>
    </source>
</evidence>
<keyword evidence="1" id="KW-0472">Membrane</keyword>
<dbReference type="RefSeq" id="WP_179714712.1">
    <property type="nucleotide sequence ID" value="NZ_JACBZT010000001.1"/>
</dbReference>
<sequence length="183" mass="20647">MTWSQILALGLGSGVIAGVVNNLAGGLRDRLERRGKTAAQTTDLAYQRERHSADLAQARRVRREDDIAGAREWSLRSLHAALGWLEAEFIDQHARDNDYVAANKNRPSISTAADVLTELENVAVRHPVALVRERAWRIYDQLDDRYNVVDGETVGEMSRQEGLAWMDELKQLIELVHVPEHED</sequence>
<protein>
    <submittedName>
        <fullName evidence="2">Uncharacterized protein</fullName>
    </submittedName>
</protein>
<evidence type="ECO:0000313" key="3">
    <source>
        <dbReference type="Proteomes" id="UP000541969"/>
    </source>
</evidence>
<dbReference type="EMBL" id="JACBZT010000001">
    <property type="protein sequence ID" value="NYJ03930.1"/>
    <property type="molecule type" value="Genomic_DNA"/>
</dbReference>
<reference evidence="2 3" key="1">
    <citation type="submission" date="2020-07" db="EMBL/GenBank/DDBJ databases">
        <title>Sequencing the genomes of 1000 actinobacteria strains.</title>
        <authorList>
            <person name="Klenk H.-P."/>
        </authorList>
    </citation>
    <scope>NUCLEOTIDE SEQUENCE [LARGE SCALE GENOMIC DNA]</scope>
    <source>
        <strain evidence="2 3">DSM 104001</strain>
    </source>
</reference>
<proteinExistence type="predicted"/>
<keyword evidence="3" id="KW-1185">Reference proteome</keyword>
<keyword evidence="1" id="KW-0812">Transmembrane</keyword>
<organism evidence="2 3">
    <name type="scientific">Petropleomorpha daqingensis</name>
    <dbReference type="NCBI Taxonomy" id="2026353"/>
    <lineage>
        <taxon>Bacteria</taxon>
        <taxon>Bacillati</taxon>
        <taxon>Actinomycetota</taxon>
        <taxon>Actinomycetes</taxon>
        <taxon>Geodermatophilales</taxon>
        <taxon>Geodermatophilaceae</taxon>
        <taxon>Petropleomorpha</taxon>
    </lineage>
</organism>
<feature type="transmembrane region" description="Helical" evidence="1">
    <location>
        <begin position="6"/>
        <end position="24"/>
    </location>
</feature>
<name>A0A853C7D0_9ACTN</name>
<keyword evidence="1" id="KW-1133">Transmembrane helix</keyword>
<dbReference type="Proteomes" id="UP000541969">
    <property type="component" value="Unassembled WGS sequence"/>
</dbReference>
<dbReference type="AlphaFoldDB" id="A0A853C7D0"/>
<accession>A0A853C7D0</accession>
<evidence type="ECO:0000256" key="1">
    <source>
        <dbReference type="SAM" id="Phobius"/>
    </source>
</evidence>
<comment type="caution">
    <text evidence="2">The sequence shown here is derived from an EMBL/GenBank/DDBJ whole genome shotgun (WGS) entry which is preliminary data.</text>
</comment>
<gene>
    <name evidence="2" type="ORF">GGQ55_000208</name>
</gene>